<dbReference type="PANTHER" id="PTHR22993">
    <property type="entry name" value="FORMAMIDOPYRIMIDINE-DNA GLYCOSYLASE"/>
    <property type="match status" value="1"/>
</dbReference>
<keyword evidence="3" id="KW-0456">Lyase</keyword>
<dbReference type="GO" id="GO:0003676">
    <property type="term" value="F:nucleic acid binding"/>
    <property type="evidence" value="ECO:0007669"/>
    <property type="project" value="InterPro"/>
</dbReference>
<dbReference type="Gene3D" id="3.20.190.10">
    <property type="entry name" value="MutM-like, N-terminal"/>
    <property type="match status" value="1"/>
</dbReference>
<dbReference type="EC" id="3.2.2.-" evidence="3"/>
<feature type="compositionally biased region" description="Polar residues" evidence="1">
    <location>
        <begin position="381"/>
        <end position="394"/>
    </location>
</feature>
<keyword evidence="4" id="KW-1185">Reference proteome</keyword>
<dbReference type="GO" id="GO:0005634">
    <property type="term" value="C:nucleus"/>
    <property type="evidence" value="ECO:0007669"/>
    <property type="project" value="TreeGrafter"/>
</dbReference>
<dbReference type="InterPro" id="IPR010979">
    <property type="entry name" value="Ribosomal_uS13-like_H2TH"/>
</dbReference>
<organism evidence="3 4">
    <name type="scientific">Mytilus coruscus</name>
    <name type="common">Sea mussel</name>
    <dbReference type="NCBI Taxonomy" id="42192"/>
    <lineage>
        <taxon>Eukaryota</taxon>
        <taxon>Metazoa</taxon>
        <taxon>Spiralia</taxon>
        <taxon>Lophotrochozoa</taxon>
        <taxon>Mollusca</taxon>
        <taxon>Bivalvia</taxon>
        <taxon>Autobranchia</taxon>
        <taxon>Pteriomorphia</taxon>
        <taxon>Mytilida</taxon>
        <taxon>Mytiloidea</taxon>
        <taxon>Mytilidae</taxon>
        <taxon>Mytilinae</taxon>
        <taxon>Mytilus</taxon>
    </lineage>
</organism>
<dbReference type="Gene3D" id="1.10.8.50">
    <property type="match status" value="1"/>
</dbReference>
<proteinExistence type="predicted"/>
<dbReference type="AlphaFoldDB" id="A0A6J8DMD9"/>
<dbReference type="EC" id="4.2.99.18" evidence="3"/>
<dbReference type="GO" id="GO:0140078">
    <property type="term" value="F:class I DNA-(apurinic or apyrimidinic site) endonuclease activity"/>
    <property type="evidence" value="ECO:0007669"/>
    <property type="project" value="UniProtKB-EC"/>
</dbReference>
<dbReference type="InterPro" id="IPR012319">
    <property type="entry name" value="FPG_cat"/>
</dbReference>
<feature type="domain" description="Formamidopyrimidine-DNA glycosylase catalytic" evidence="2">
    <location>
        <begin position="2"/>
        <end position="132"/>
    </location>
</feature>
<dbReference type="InterPro" id="IPR015371">
    <property type="entry name" value="Endonuclease-VIII_DNA-bd"/>
</dbReference>
<evidence type="ECO:0000313" key="4">
    <source>
        <dbReference type="Proteomes" id="UP000507470"/>
    </source>
</evidence>
<dbReference type="GO" id="GO:0019104">
    <property type="term" value="F:DNA N-glycosylase activity"/>
    <property type="evidence" value="ECO:0007669"/>
    <property type="project" value="InterPro"/>
</dbReference>
<evidence type="ECO:0000259" key="2">
    <source>
        <dbReference type="PROSITE" id="PS51068"/>
    </source>
</evidence>
<name>A0A6J8DMD9_MYTCO</name>
<gene>
    <name evidence="3" type="ORF">MCOR_41461</name>
</gene>
<keyword evidence="3" id="KW-0378">Hydrolase</keyword>
<feature type="compositionally biased region" description="Basic residues" evidence="1">
    <location>
        <begin position="396"/>
        <end position="414"/>
    </location>
</feature>
<dbReference type="Pfam" id="PF01149">
    <property type="entry name" value="Fapy_DNA_glyco"/>
    <property type="match status" value="1"/>
</dbReference>
<dbReference type="GO" id="GO:0006284">
    <property type="term" value="P:base-excision repair"/>
    <property type="evidence" value="ECO:0007669"/>
    <property type="project" value="InterPro"/>
</dbReference>
<feature type="compositionally biased region" description="Basic and acidic residues" evidence="1">
    <location>
        <begin position="361"/>
        <end position="371"/>
    </location>
</feature>
<accession>A0A6J8DMD9</accession>
<sequence>MPEGPELYMSAQFVNQTCRNNLFSGQILKSSVSRQPDIDWNEEAYTISAVTRGKELKLTLQSITNDHKENKKCAKKQNKTLDIVFQFGMSGKFDFYEANELQKHAHLNFFTKTENNKSVQMVLSFVDYRRFGKWQPNGNWSVERGPCVLTDYIPFRENILKNVELSVFRKPICEVLLNQKYFNGIGNYLRAEICYRGGIPPFQDAKSVLEPLLTETKEVKIKSEKPDILQLCHLLPNEVINLGGTGYDPENRDPDYSKFTEWLQCYYKPGMKNMADHNKRTMWYDGNPGPLKPSVEKVRKIKRKKKVSEEVEKTVLKKPKVEKNRKRQKTAVGPITRRNVTEEESIKKGKKKPSAASGNADLEKSKLEAAGKRKVTRRKQSTGSVSDTNISDSIQSKHKKVGNTVRRSRRVNKI</sequence>
<dbReference type="SUPFAM" id="SSF57716">
    <property type="entry name" value="Glucocorticoid receptor-like (DNA-binding domain)"/>
    <property type="match status" value="1"/>
</dbReference>
<dbReference type="Pfam" id="PF09292">
    <property type="entry name" value="Neil1-DNA_bind"/>
    <property type="match status" value="1"/>
</dbReference>
<dbReference type="PANTHER" id="PTHR22993:SF27">
    <property type="entry name" value="ENDONUCLEASE 8-LIKE 1"/>
    <property type="match status" value="1"/>
</dbReference>
<dbReference type="GO" id="GO:0008270">
    <property type="term" value="F:zinc ion binding"/>
    <property type="evidence" value="ECO:0007669"/>
    <property type="project" value="InterPro"/>
</dbReference>
<dbReference type="SMART" id="SM00898">
    <property type="entry name" value="Fapy_DNA_glyco"/>
    <property type="match status" value="1"/>
</dbReference>
<dbReference type="Proteomes" id="UP000507470">
    <property type="component" value="Unassembled WGS sequence"/>
</dbReference>
<reference evidence="3 4" key="1">
    <citation type="submission" date="2020-06" db="EMBL/GenBank/DDBJ databases">
        <authorList>
            <person name="Li R."/>
            <person name="Bekaert M."/>
        </authorList>
    </citation>
    <scope>NUCLEOTIDE SEQUENCE [LARGE SCALE GENOMIC DNA]</scope>
    <source>
        <strain evidence="4">wild</strain>
    </source>
</reference>
<dbReference type="EMBL" id="CACVKT020007498">
    <property type="protein sequence ID" value="CAC5408040.1"/>
    <property type="molecule type" value="Genomic_DNA"/>
</dbReference>
<dbReference type="OrthoDB" id="6260718at2759"/>
<dbReference type="SUPFAM" id="SSF81624">
    <property type="entry name" value="N-terminal domain of MutM-like DNA repair proteins"/>
    <property type="match status" value="1"/>
</dbReference>
<dbReference type="InterPro" id="IPR035937">
    <property type="entry name" value="FPG_N"/>
</dbReference>
<evidence type="ECO:0000313" key="3">
    <source>
        <dbReference type="EMBL" id="CAC5408040.1"/>
    </source>
</evidence>
<evidence type="ECO:0000256" key="1">
    <source>
        <dbReference type="SAM" id="MobiDB-lite"/>
    </source>
</evidence>
<protein>
    <submittedName>
        <fullName evidence="3">NEIL1</fullName>
        <ecNumber evidence="3">3.2.2.-</ecNumber>
        <ecNumber evidence="3">4.2.99.18</ecNumber>
    </submittedName>
</protein>
<dbReference type="PROSITE" id="PS51068">
    <property type="entry name" value="FPG_CAT"/>
    <property type="match status" value="1"/>
</dbReference>
<feature type="region of interest" description="Disordered" evidence="1">
    <location>
        <begin position="318"/>
        <end position="414"/>
    </location>
</feature>
<dbReference type="SUPFAM" id="SSF46946">
    <property type="entry name" value="S13-like H2TH domain"/>
    <property type="match status" value="1"/>
</dbReference>
<keyword evidence="3" id="KW-0326">Glycosidase</keyword>